<evidence type="ECO:0000313" key="1">
    <source>
        <dbReference type="EMBL" id="QHU04202.1"/>
    </source>
</evidence>
<sequence>MENLVLITSIINTPSTPLSYGIRSVYNSEQRFEQTKLTIQSIKEKIPNSKIFIVECSELNEEQLNYFLQNSTYFLNLFNNEELTAKMHSNSKSLCEGTMTFCALDFLLQNDIKFDSLIKISGRYYLSENFDYNNFNNDELVIKYINNDINNVFTGLYKLPRSCTEKLKLFLQNNVNKMMLYIGYEVLFAEFIKTQKINKNNVSPIGLKGYVSVSNEFFNG</sequence>
<accession>A0A6C0JEZ0</accession>
<proteinExistence type="predicted"/>
<dbReference type="AlphaFoldDB" id="A0A6C0JEZ0"/>
<dbReference type="EMBL" id="MN740394">
    <property type="protein sequence ID" value="QHU04202.1"/>
    <property type="molecule type" value="Genomic_DNA"/>
</dbReference>
<name>A0A6C0JEZ0_9ZZZZ</name>
<organism evidence="1">
    <name type="scientific">viral metagenome</name>
    <dbReference type="NCBI Taxonomy" id="1070528"/>
    <lineage>
        <taxon>unclassified sequences</taxon>
        <taxon>metagenomes</taxon>
        <taxon>organismal metagenomes</taxon>
    </lineage>
</organism>
<protein>
    <submittedName>
        <fullName evidence="1">Uncharacterized protein</fullName>
    </submittedName>
</protein>
<reference evidence="1" key="1">
    <citation type="journal article" date="2020" name="Nature">
        <title>Giant virus diversity and host interactions through global metagenomics.</title>
        <authorList>
            <person name="Schulz F."/>
            <person name="Roux S."/>
            <person name="Paez-Espino D."/>
            <person name="Jungbluth S."/>
            <person name="Walsh D.A."/>
            <person name="Denef V.J."/>
            <person name="McMahon K.D."/>
            <person name="Konstantinidis K.T."/>
            <person name="Eloe-Fadrosh E.A."/>
            <person name="Kyrpides N.C."/>
            <person name="Woyke T."/>
        </authorList>
    </citation>
    <scope>NUCLEOTIDE SEQUENCE</scope>
    <source>
        <strain evidence="1">GVMAG-M-3300027708-39</strain>
    </source>
</reference>